<dbReference type="Pfam" id="PF24105">
    <property type="entry name" value="Beta-prop_CAF1B_HIR1"/>
    <property type="match status" value="1"/>
</dbReference>
<comment type="function">
    <text evidence="10">Required for replication-independent chromatin assembly and for the periodic repression of histone gene transcription during the cell cycle.</text>
</comment>
<evidence type="ECO:0000256" key="7">
    <source>
        <dbReference type="ARBA" id="ARBA00023163"/>
    </source>
</evidence>
<dbReference type="InterPro" id="IPR031120">
    <property type="entry name" value="HIR1-like"/>
</dbReference>
<dbReference type="GO" id="GO:0006355">
    <property type="term" value="P:regulation of DNA-templated transcription"/>
    <property type="evidence" value="ECO:0007669"/>
    <property type="project" value="InterPro"/>
</dbReference>
<evidence type="ECO:0000259" key="13">
    <source>
        <dbReference type="Pfam" id="PF24105"/>
    </source>
</evidence>
<dbReference type="SUPFAM" id="SSF50978">
    <property type="entry name" value="WD40 repeat-like"/>
    <property type="match status" value="2"/>
</dbReference>
<feature type="repeat" description="WD" evidence="9">
    <location>
        <begin position="151"/>
        <end position="192"/>
    </location>
</feature>
<evidence type="ECO:0000313" key="14">
    <source>
        <dbReference type="EMBL" id="GAU94240.1"/>
    </source>
</evidence>
<dbReference type="InterPro" id="IPR015943">
    <property type="entry name" value="WD40/YVTN_repeat-like_dom_sf"/>
</dbReference>
<evidence type="ECO:0000313" key="15">
    <source>
        <dbReference type="Proteomes" id="UP000186922"/>
    </source>
</evidence>
<sequence length="1031" mass="113780">MAIDQPEDLDVKRRQLQTLVNNVNGHHIAEKPSPSKPHRSDSGFVLKLQFANFKKSPIYTTDVHPDATRFAAGGMGEDCGRIVVWHINALKAEKADLRVICQMDNHTGVVNCVRWSHKGQYLASGGDDSFVMIWQQTRIKDSENWKCVHTLRKHSGDVFGVNWSPNDAYLASCSVDNTVVIWNAQSGFEALQTLRGHSGLVKGVVWDPIGKYLASQSDDGSLRIWRTSDWKQQTSITEVFEAGDGNTQILRLDWSTDGMNIISAHATNEGRPVAQIIERGAQDGWTTTNYLAGHTRPVVCVRFNPRMFINKNENAPYCVCVTGSRDHTASVWSFQNRRPHVFTGLFKAPIMDISWFPDGYSFMACSTDGTMAYIYCGKLITGTAITKEQQAQALSKLYGKTVVEAASTFSAAHNIVESSIFLDAQEAESQRRKKSSDVTNMSDNSQDAIKLPYEGIPLVKQVEKIMANGRRRITPVFIPEVAQVINKPAMTPTALTVQDERSQGSIVDGVPSQNESSAISNVVMARPRGPLPLDAAVRSVDAMKDRSKPSDTQREAEVVSIQASEKVTKPKETKSNGGAQLNGHLTVPDPTLNEPVTELPIPPNKKQRKSLPAGKLAKYKPAKIDMLDGVLGKTSHLPKVDEGSSRLPETPRSSDPHGSRRHIATPSSRRLPAPLVMPKLQVESHSAVAGSNSVVLLAENDIEPMNGPSHVQKFHKVQLLSGNRARWVQYLMSPVVLVCADSVISVAVCEDRSLSIWCSESGTLLSRTQCLTSPAAFLACSKNSLLVVTTDCKVDLWTSKHVRGTWKRRSLGSVEWMLRTPGSLGLTISEVDLTSTDVPAIALSDQRYFVCDLSDNSWLVAHDESIRLGNYLLSSSALRHSAPVPDIDGPLSRLQKLRSGNVAGKNANAEIARSIALNHMENQMILCRVLKSPTEYQAWLNCYAQTLVDNNCMLQLVSLLDSLLGPPGDVEDAEEVLWEPEILNMKKRDLLVGILPVLGRKTQFERMYLEYKQRLAHCVQEARNPFAMDVT</sequence>
<comment type="caution">
    <text evidence="14">The sequence shown here is derived from an EMBL/GenBank/DDBJ whole genome shotgun (WGS) entry which is preliminary data.</text>
</comment>
<feature type="region of interest" description="Disordered" evidence="11">
    <location>
        <begin position="634"/>
        <end position="672"/>
    </location>
</feature>
<keyword evidence="3 9" id="KW-0853">WD repeat</keyword>
<name>A0A1D1V068_RAMVA</name>
<dbReference type="GO" id="GO:0006338">
    <property type="term" value="P:chromatin remodeling"/>
    <property type="evidence" value="ECO:0007669"/>
    <property type="project" value="InterPro"/>
</dbReference>
<dbReference type="GO" id="GO:0006351">
    <property type="term" value="P:DNA-templated transcription"/>
    <property type="evidence" value="ECO:0007669"/>
    <property type="project" value="InterPro"/>
</dbReference>
<keyword evidence="10" id="KW-0678">Repressor</keyword>
<dbReference type="InterPro" id="IPR019775">
    <property type="entry name" value="WD40_repeat_CS"/>
</dbReference>
<dbReference type="OrthoDB" id="1741719at2759"/>
<dbReference type="PROSITE" id="PS50294">
    <property type="entry name" value="WD_REPEATS_REGION"/>
    <property type="match status" value="3"/>
</dbReference>
<evidence type="ECO:0000256" key="11">
    <source>
        <dbReference type="SAM" id="MobiDB-lite"/>
    </source>
</evidence>
<dbReference type="InterPro" id="IPR036322">
    <property type="entry name" value="WD40_repeat_dom_sf"/>
</dbReference>
<feature type="region of interest" description="Disordered" evidence="11">
    <location>
        <begin position="541"/>
        <end position="617"/>
    </location>
</feature>
<accession>A0A1D1V068</accession>
<evidence type="ECO:0000256" key="3">
    <source>
        <dbReference type="ARBA" id="ARBA00022574"/>
    </source>
</evidence>
<dbReference type="GO" id="GO:0000417">
    <property type="term" value="C:HIR complex"/>
    <property type="evidence" value="ECO:0007669"/>
    <property type="project" value="TreeGrafter"/>
</dbReference>
<organism evidence="14 15">
    <name type="scientific">Ramazzottius varieornatus</name>
    <name type="common">Water bear</name>
    <name type="synonym">Tardigrade</name>
    <dbReference type="NCBI Taxonomy" id="947166"/>
    <lineage>
        <taxon>Eukaryota</taxon>
        <taxon>Metazoa</taxon>
        <taxon>Ecdysozoa</taxon>
        <taxon>Tardigrada</taxon>
        <taxon>Eutardigrada</taxon>
        <taxon>Parachela</taxon>
        <taxon>Hypsibioidea</taxon>
        <taxon>Ramazzottiidae</taxon>
        <taxon>Ramazzottius</taxon>
    </lineage>
</organism>
<evidence type="ECO:0000259" key="12">
    <source>
        <dbReference type="Pfam" id="PF07569"/>
    </source>
</evidence>
<evidence type="ECO:0000256" key="4">
    <source>
        <dbReference type="ARBA" id="ARBA00022737"/>
    </source>
</evidence>
<dbReference type="GO" id="GO:0005634">
    <property type="term" value="C:nucleus"/>
    <property type="evidence" value="ECO:0007669"/>
    <property type="project" value="UniProtKB-SubCell"/>
</dbReference>
<dbReference type="CDD" id="cd00200">
    <property type="entry name" value="WD40"/>
    <property type="match status" value="1"/>
</dbReference>
<dbReference type="STRING" id="947166.A0A1D1V068"/>
<keyword evidence="6 10" id="KW-0805">Transcription regulation</keyword>
<dbReference type="GO" id="GO:0000785">
    <property type="term" value="C:chromatin"/>
    <property type="evidence" value="ECO:0007669"/>
    <property type="project" value="TreeGrafter"/>
</dbReference>
<dbReference type="GO" id="GO:0031491">
    <property type="term" value="F:nucleosome binding"/>
    <property type="evidence" value="ECO:0007669"/>
    <property type="project" value="TreeGrafter"/>
</dbReference>
<evidence type="ECO:0000256" key="6">
    <source>
        <dbReference type="ARBA" id="ARBA00023015"/>
    </source>
</evidence>
<dbReference type="PANTHER" id="PTHR13831">
    <property type="entry name" value="MEMBER OF THE HIR1 FAMILY OF WD-REPEAT PROTEINS"/>
    <property type="match status" value="1"/>
</dbReference>
<dbReference type="PANTHER" id="PTHR13831:SF0">
    <property type="entry name" value="PROTEIN HIRA"/>
    <property type="match status" value="1"/>
</dbReference>
<comment type="subcellular location">
    <subcellularLocation>
        <location evidence="1 10">Nucleus</location>
    </subcellularLocation>
</comment>
<evidence type="ECO:0000256" key="1">
    <source>
        <dbReference type="ARBA" id="ARBA00004123"/>
    </source>
</evidence>
<feature type="domain" description="CAF1B/HIR1 beta-propeller" evidence="13">
    <location>
        <begin position="54"/>
        <end position="235"/>
    </location>
</feature>
<dbReference type="AlphaFoldDB" id="A0A1D1V068"/>
<protein>
    <recommendedName>
        <fullName evidence="10">Protein HIRA</fullName>
    </recommendedName>
</protein>
<dbReference type="PROSITE" id="PS50082">
    <property type="entry name" value="WD_REPEATS_2"/>
    <property type="match status" value="3"/>
</dbReference>
<dbReference type="Gene3D" id="2.130.10.10">
    <property type="entry name" value="YVTN repeat-like/Quinoprotein amine dehydrogenase"/>
    <property type="match status" value="2"/>
</dbReference>
<keyword evidence="8 10" id="KW-0539">Nucleus</keyword>
<keyword evidence="7 10" id="KW-0804">Transcription</keyword>
<evidence type="ECO:0000256" key="9">
    <source>
        <dbReference type="PROSITE-ProRule" id="PRU00221"/>
    </source>
</evidence>
<keyword evidence="4 10" id="KW-0677">Repeat</keyword>
<feature type="compositionally biased region" description="Basic and acidic residues" evidence="11">
    <location>
        <begin position="541"/>
        <end position="557"/>
    </location>
</feature>
<dbReference type="Pfam" id="PF07569">
    <property type="entry name" value="Hira"/>
    <property type="match status" value="1"/>
</dbReference>
<feature type="domain" description="Protein HIRA-like C-terminal" evidence="12">
    <location>
        <begin position="768"/>
        <end position="963"/>
    </location>
</feature>
<dbReference type="InterPro" id="IPR011494">
    <property type="entry name" value="HIRA-like_C"/>
</dbReference>
<gene>
    <name evidence="14" type="primary">RvY_06051-1</name>
    <name evidence="14" type="synonym">RvY_06051.1</name>
    <name evidence="14" type="ORF">RvY_06051</name>
</gene>
<dbReference type="PROSITE" id="PS00678">
    <property type="entry name" value="WD_REPEATS_1"/>
    <property type="match status" value="1"/>
</dbReference>
<proteinExistence type="inferred from homology"/>
<comment type="similarity">
    <text evidence="2 10">Belongs to the WD repeat HIR1 family.</text>
</comment>
<evidence type="ECO:0000256" key="8">
    <source>
        <dbReference type="ARBA" id="ARBA00023242"/>
    </source>
</evidence>
<dbReference type="InterPro" id="IPR001680">
    <property type="entry name" value="WD40_rpt"/>
</dbReference>
<reference evidence="14 15" key="1">
    <citation type="journal article" date="2016" name="Nat. Commun.">
        <title>Extremotolerant tardigrade genome and improved radiotolerance of human cultured cells by tardigrade-unique protein.</title>
        <authorList>
            <person name="Hashimoto T."/>
            <person name="Horikawa D.D."/>
            <person name="Saito Y."/>
            <person name="Kuwahara H."/>
            <person name="Kozuka-Hata H."/>
            <person name="Shin-I T."/>
            <person name="Minakuchi Y."/>
            <person name="Ohishi K."/>
            <person name="Motoyama A."/>
            <person name="Aizu T."/>
            <person name="Enomoto A."/>
            <person name="Kondo K."/>
            <person name="Tanaka S."/>
            <person name="Hara Y."/>
            <person name="Koshikawa S."/>
            <person name="Sagara H."/>
            <person name="Miura T."/>
            <person name="Yokobori S."/>
            <person name="Miyagawa K."/>
            <person name="Suzuki Y."/>
            <person name="Kubo T."/>
            <person name="Oyama M."/>
            <person name="Kohara Y."/>
            <person name="Fujiyama A."/>
            <person name="Arakawa K."/>
            <person name="Katayama T."/>
            <person name="Toyoda A."/>
            <person name="Kunieda T."/>
        </authorList>
    </citation>
    <scope>NUCLEOTIDE SEQUENCE [LARGE SCALE GENOMIC DNA]</scope>
    <source>
        <strain evidence="14 15">YOKOZUNA-1</strain>
    </source>
</reference>
<dbReference type="SMART" id="SM00320">
    <property type="entry name" value="WD40"/>
    <property type="match status" value="6"/>
</dbReference>
<dbReference type="Proteomes" id="UP000186922">
    <property type="component" value="Unassembled WGS sequence"/>
</dbReference>
<feature type="repeat" description="WD" evidence="9">
    <location>
        <begin position="194"/>
        <end position="235"/>
    </location>
</feature>
<evidence type="ECO:0000256" key="2">
    <source>
        <dbReference type="ARBA" id="ARBA00007306"/>
    </source>
</evidence>
<keyword evidence="5 10" id="KW-0156">Chromatin regulator</keyword>
<dbReference type="InterPro" id="IPR055410">
    <property type="entry name" value="Beta-prop_CAF1B_HIR1"/>
</dbReference>
<feature type="repeat" description="WD" evidence="9">
    <location>
        <begin position="103"/>
        <end position="135"/>
    </location>
</feature>
<keyword evidence="15" id="KW-1185">Reference proteome</keyword>
<dbReference type="Pfam" id="PF00400">
    <property type="entry name" value="WD40"/>
    <property type="match status" value="1"/>
</dbReference>
<evidence type="ECO:0000256" key="10">
    <source>
        <dbReference type="RuleBase" id="RU364014"/>
    </source>
</evidence>
<evidence type="ECO:0000256" key="5">
    <source>
        <dbReference type="ARBA" id="ARBA00022853"/>
    </source>
</evidence>
<dbReference type="EMBL" id="BDGG01000002">
    <property type="protein sequence ID" value="GAU94240.1"/>
    <property type="molecule type" value="Genomic_DNA"/>
</dbReference>